<proteinExistence type="predicted"/>
<name>A0A645J1Y0_9ZZZZ</name>
<reference evidence="1" key="1">
    <citation type="submission" date="2019-08" db="EMBL/GenBank/DDBJ databases">
        <authorList>
            <person name="Kucharzyk K."/>
            <person name="Murdoch R.W."/>
            <person name="Higgins S."/>
            <person name="Loffler F."/>
        </authorList>
    </citation>
    <scope>NUCLEOTIDE SEQUENCE</scope>
</reference>
<sequence length="108" mass="12810">MAKTQFAQYADSQIERNSHDDIGTNGYKLPFERAGKLPARHERLQYDKRNRYKDVIQKVVKGGFVHCFNFFHIIRLHFLTYFFAHQAGGLYQQNDDEYSKYDGVRKLC</sequence>
<organism evidence="1">
    <name type="scientific">bioreactor metagenome</name>
    <dbReference type="NCBI Taxonomy" id="1076179"/>
    <lineage>
        <taxon>unclassified sequences</taxon>
        <taxon>metagenomes</taxon>
        <taxon>ecological metagenomes</taxon>
    </lineage>
</organism>
<comment type="caution">
    <text evidence="1">The sequence shown here is derived from an EMBL/GenBank/DDBJ whole genome shotgun (WGS) entry which is preliminary data.</text>
</comment>
<gene>
    <name evidence="1" type="ORF">SDC9_204400</name>
</gene>
<protein>
    <submittedName>
        <fullName evidence="1">Uncharacterized protein</fullName>
    </submittedName>
</protein>
<dbReference type="EMBL" id="VSSQ01127364">
    <property type="protein sequence ID" value="MPN56709.1"/>
    <property type="molecule type" value="Genomic_DNA"/>
</dbReference>
<accession>A0A645J1Y0</accession>
<evidence type="ECO:0000313" key="1">
    <source>
        <dbReference type="EMBL" id="MPN56709.1"/>
    </source>
</evidence>
<dbReference type="AlphaFoldDB" id="A0A645J1Y0"/>